<protein>
    <submittedName>
        <fullName evidence="1">Uncharacterized protein</fullName>
    </submittedName>
</protein>
<dbReference type="EMBL" id="JWZT01000881">
    <property type="protein sequence ID" value="KII73345.1"/>
    <property type="molecule type" value="Genomic_DNA"/>
</dbReference>
<gene>
    <name evidence="1" type="ORF">RF11_05693</name>
</gene>
<evidence type="ECO:0000313" key="1">
    <source>
        <dbReference type="EMBL" id="KII73345.1"/>
    </source>
</evidence>
<evidence type="ECO:0000313" key="2">
    <source>
        <dbReference type="Proteomes" id="UP000031668"/>
    </source>
</evidence>
<dbReference type="AlphaFoldDB" id="A0A0C2NAD8"/>
<comment type="caution">
    <text evidence="1">The sequence shown here is derived from an EMBL/GenBank/DDBJ whole genome shotgun (WGS) entry which is preliminary data.</text>
</comment>
<name>A0A0C2NAD8_THEKT</name>
<organism evidence="1 2">
    <name type="scientific">Thelohanellus kitauei</name>
    <name type="common">Myxosporean</name>
    <dbReference type="NCBI Taxonomy" id="669202"/>
    <lineage>
        <taxon>Eukaryota</taxon>
        <taxon>Metazoa</taxon>
        <taxon>Cnidaria</taxon>
        <taxon>Myxozoa</taxon>
        <taxon>Myxosporea</taxon>
        <taxon>Bivalvulida</taxon>
        <taxon>Platysporina</taxon>
        <taxon>Myxobolidae</taxon>
        <taxon>Thelohanellus</taxon>
    </lineage>
</organism>
<keyword evidence="2" id="KW-1185">Reference proteome</keyword>
<dbReference type="Proteomes" id="UP000031668">
    <property type="component" value="Unassembled WGS sequence"/>
</dbReference>
<sequence length="116" mass="13325">MDQADKDLVDLLQNYFIENQEILKCITQCYYIDSKTKTLNPCLLFATTKQIYVLLVKKKSDNISCVLRVKHKINLDSVKKVSLKFGGYVCVGLIGNFTNVICNNDFIQGEDQKFYV</sequence>
<proteinExistence type="predicted"/>
<accession>A0A0C2NAD8</accession>
<reference evidence="1 2" key="1">
    <citation type="journal article" date="2014" name="Genome Biol. Evol.">
        <title>The genome of the myxosporean Thelohanellus kitauei shows adaptations to nutrient acquisition within its fish host.</title>
        <authorList>
            <person name="Yang Y."/>
            <person name="Xiong J."/>
            <person name="Zhou Z."/>
            <person name="Huo F."/>
            <person name="Miao W."/>
            <person name="Ran C."/>
            <person name="Liu Y."/>
            <person name="Zhang J."/>
            <person name="Feng J."/>
            <person name="Wang M."/>
            <person name="Wang M."/>
            <person name="Wang L."/>
            <person name="Yao B."/>
        </authorList>
    </citation>
    <scope>NUCLEOTIDE SEQUENCE [LARGE SCALE GENOMIC DNA]</scope>
    <source>
        <strain evidence="1">Wuqing</strain>
    </source>
</reference>